<protein>
    <recommendedName>
        <fullName evidence="2">Fibronectin type-III domain-containing protein</fullName>
    </recommendedName>
</protein>
<dbReference type="EMBL" id="UOGD01000380">
    <property type="protein sequence ID" value="VAX27406.1"/>
    <property type="molecule type" value="Genomic_DNA"/>
</dbReference>
<sequence length="693" mass="77331">MKRNLLLLLSAYLIFAFSSNFDEHGFRLNKLLKDDNSKYTNIGNIGLTVTNFGTYGHGFSLWPEQPSCEYPLGSGIEHIFDGGLWVGGFVSNNENQSGRVGPFVTTGSVDASSVSNRGGGFEFTNAPASLVRERSSLIDSKFFSPKAVSHQDLFMDYTDTNRTLSNGELIVDHTPLGIVVRQESYAWNYPFADFFVILNYWIINTSDKYLDSVYVGLWTDTVVRNTNITSPRTGAPFFNKGGNGFNDSLKLAYEFDATGDVGFTNSYIGIQYLGSTELMDSANFVTWQFRNTSDAKYFAPQNDVQRYKKMTGEFTDGVRFDESMAAQIKKPSNRSMLITAGSFSSIAPGDSINVVFAIVAAKKYGFNDQSLDTRIQKTNLYGNAGWAIRAYNGEDRNGNNILDPGEDLDGNGEITRYILPAPPLSPVIKVVPESNKVTVYWDKRAEESIDPISGIKDFEGYRVYRTNAGYDLTESQDILKSLTLAAEFDSLGNDIGYNTGFSFVELDEPKTFFNDTTEYWYKFEFDDLLNGWQYAYSVTAFDEGDPANNLGSLESSKLAGLNKVLPGTPPTSDKNLEVGVYPNPYYGNAIWDGNSERLRKIYFNNLPKRCEITVYTLSGDIVKRIHHDENSNGSNIRWFETFASDETQQMSGGEEAWDLITDFDQAIATGLYLFSVKDEGTGNIKIGKFLVIK</sequence>
<organism evidence="1">
    <name type="scientific">hydrothermal vent metagenome</name>
    <dbReference type="NCBI Taxonomy" id="652676"/>
    <lineage>
        <taxon>unclassified sequences</taxon>
        <taxon>metagenomes</taxon>
        <taxon>ecological metagenomes</taxon>
    </lineage>
</organism>
<reference evidence="1" key="1">
    <citation type="submission" date="2018-06" db="EMBL/GenBank/DDBJ databases">
        <authorList>
            <person name="Zhirakovskaya E."/>
        </authorList>
    </citation>
    <scope>NUCLEOTIDE SEQUENCE</scope>
</reference>
<proteinExistence type="predicted"/>
<dbReference type="InterPro" id="IPR013783">
    <property type="entry name" value="Ig-like_fold"/>
</dbReference>
<evidence type="ECO:0000313" key="1">
    <source>
        <dbReference type="EMBL" id="VAX27406.1"/>
    </source>
</evidence>
<evidence type="ECO:0008006" key="2">
    <source>
        <dbReference type="Google" id="ProtNLM"/>
    </source>
</evidence>
<dbReference type="AlphaFoldDB" id="A0A3B1CA55"/>
<dbReference type="Gene3D" id="2.60.40.10">
    <property type="entry name" value="Immunoglobulins"/>
    <property type="match status" value="1"/>
</dbReference>
<accession>A0A3B1CA55</accession>
<name>A0A3B1CA55_9ZZZZ</name>
<gene>
    <name evidence="1" type="ORF">MNBD_IGNAVI01-68</name>
</gene>